<comment type="catalytic activity">
    <reaction evidence="7">
        <text>L-threonyl-[protein] + ATP = O-phospho-L-threonyl-[protein] + ADP + H(+)</text>
        <dbReference type="Rhea" id="RHEA:46608"/>
        <dbReference type="Rhea" id="RHEA-COMP:11060"/>
        <dbReference type="Rhea" id="RHEA-COMP:11605"/>
        <dbReference type="ChEBI" id="CHEBI:15378"/>
        <dbReference type="ChEBI" id="CHEBI:30013"/>
        <dbReference type="ChEBI" id="CHEBI:30616"/>
        <dbReference type="ChEBI" id="CHEBI:61977"/>
        <dbReference type="ChEBI" id="CHEBI:456216"/>
        <dbReference type="EC" id="2.7.11.1"/>
    </reaction>
</comment>
<evidence type="ECO:0000313" key="11">
    <source>
        <dbReference type="Proteomes" id="UP000270296"/>
    </source>
</evidence>
<evidence type="ECO:0000256" key="8">
    <source>
        <dbReference type="ARBA" id="ARBA00048679"/>
    </source>
</evidence>
<dbReference type="InterPro" id="IPR011009">
    <property type="entry name" value="Kinase-like_dom_sf"/>
</dbReference>
<keyword evidence="2" id="KW-0723">Serine/threonine-protein kinase</keyword>
<dbReference type="PROSITE" id="PS50011">
    <property type="entry name" value="PROTEIN_KINASE_DOM"/>
    <property type="match status" value="1"/>
</dbReference>
<dbReference type="PANTHER" id="PTHR48012:SF10">
    <property type="entry name" value="FI20177P1"/>
    <property type="match status" value="1"/>
</dbReference>
<dbReference type="SUPFAM" id="SSF56112">
    <property type="entry name" value="Protein kinase-like (PK-like)"/>
    <property type="match status" value="1"/>
</dbReference>
<organism evidence="12">
    <name type="scientific">Soboliphyme baturini</name>
    <dbReference type="NCBI Taxonomy" id="241478"/>
    <lineage>
        <taxon>Eukaryota</taxon>
        <taxon>Metazoa</taxon>
        <taxon>Ecdysozoa</taxon>
        <taxon>Nematoda</taxon>
        <taxon>Enoplea</taxon>
        <taxon>Dorylaimia</taxon>
        <taxon>Dioctophymatida</taxon>
        <taxon>Dioctophymatoidea</taxon>
        <taxon>Soboliphymatidae</taxon>
        <taxon>Soboliphyme</taxon>
    </lineage>
</organism>
<dbReference type="GO" id="GO:0005737">
    <property type="term" value="C:cytoplasm"/>
    <property type="evidence" value="ECO:0007669"/>
    <property type="project" value="TreeGrafter"/>
</dbReference>
<feature type="domain" description="Protein kinase" evidence="9">
    <location>
        <begin position="1"/>
        <end position="71"/>
    </location>
</feature>
<evidence type="ECO:0000256" key="5">
    <source>
        <dbReference type="ARBA" id="ARBA00022777"/>
    </source>
</evidence>
<comment type="similarity">
    <text evidence="1">Belongs to the protein kinase superfamily. STE Ser/Thr protein kinase family. STE20 subfamily.</text>
</comment>
<dbReference type="EMBL" id="UZAM01017524">
    <property type="protein sequence ID" value="VDP47515.1"/>
    <property type="molecule type" value="Genomic_DNA"/>
</dbReference>
<keyword evidence="5" id="KW-0418">Kinase</keyword>
<reference evidence="12" key="1">
    <citation type="submission" date="2016-06" db="UniProtKB">
        <authorList>
            <consortium name="WormBaseParasite"/>
        </authorList>
    </citation>
    <scope>IDENTIFICATION</scope>
</reference>
<evidence type="ECO:0000256" key="3">
    <source>
        <dbReference type="ARBA" id="ARBA00022679"/>
    </source>
</evidence>
<dbReference type="InterPro" id="IPR000719">
    <property type="entry name" value="Prot_kinase_dom"/>
</dbReference>
<dbReference type="AlphaFoldDB" id="A0A183J901"/>
<dbReference type="Gene3D" id="1.10.510.10">
    <property type="entry name" value="Transferase(Phosphotransferase) domain 1"/>
    <property type="match status" value="1"/>
</dbReference>
<dbReference type="Proteomes" id="UP000270296">
    <property type="component" value="Unassembled WGS sequence"/>
</dbReference>
<keyword evidence="6" id="KW-0067">ATP-binding</keyword>
<accession>A0A183J901</accession>
<name>A0A183J901_9BILA</name>
<dbReference type="OrthoDB" id="840771at2759"/>
<evidence type="ECO:0000256" key="1">
    <source>
        <dbReference type="ARBA" id="ARBA00008874"/>
    </source>
</evidence>
<keyword evidence="3" id="KW-0808">Transferase</keyword>
<sequence>MFVEKLRGTTPRLLDETTLGAAVAAEECAAISDEQRNRRFSDKFHNFIELCLKFNPAERPSARELLKHPFMKFPKKRLSLENYLSSVRPLSVSKGSSENQVSPISPYVERLFLSTATEKPEESGWSFGP</sequence>
<evidence type="ECO:0000256" key="4">
    <source>
        <dbReference type="ARBA" id="ARBA00022741"/>
    </source>
</evidence>
<evidence type="ECO:0000259" key="9">
    <source>
        <dbReference type="PROSITE" id="PS50011"/>
    </source>
</evidence>
<reference evidence="10 11" key="2">
    <citation type="submission" date="2018-11" db="EMBL/GenBank/DDBJ databases">
        <authorList>
            <consortium name="Pathogen Informatics"/>
        </authorList>
    </citation>
    <scope>NUCLEOTIDE SEQUENCE [LARGE SCALE GENOMIC DNA]</scope>
</reference>
<evidence type="ECO:0000313" key="10">
    <source>
        <dbReference type="EMBL" id="VDP47515.1"/>
    </source>
</evidence>
<dbReference type="GO" id="GO:0004674">
    <property type="term" value="F:protein serine/threonine kinase activity"/>
    <property type="evidence" value="ECO:0007669"/>
    <property type="project" value="UniProtKB-KW"/>
</dbReference>
<proteinExistence type="inferred from homology"/>
<evidence type="ECO:0000256" key="2">
    <source>
        <dbReference type="ARBA" id="ARBA00022527"/>
    </source>
</evidence>
<evidence type="ECO:0000256" key="6">
    <source>
        <dbReference type="ARBA" id="ARBA00022840"/>
    </source>
</evidence>
<keyword evidence="11" id="KW-1185">Reference proteome</keyword>
<dbReference type="InterPro" id="IPR050629">
    <property type="entry name" value="STE20/SPS1-PAK"/>
</dbReference>
<dbReference type="WBParaSite" id="SBAD_0001275501-mRNA-1">
    <property type="protein sequence ID" value="SBAD_0001275501-mRNA-1"/>
    <property type="gene ID" value="SBAD_0001275501"/>
</dbReference>
<dbReference type="PANTHER" id="PTHR48012">
    <property type="entry name" value="STERILE20-LIKE KINASE, ISOFORM B-RELATED"/>
    <property type="match status" value="1"/>
</dbReference>
<dbReference type="GO" id="GO:0005524">
    <property type="term" value="F:ATP binding"/>
    <property type="evidence" value="ECO:0007669"/>
    <property type="project" value="UniProtKB-KW"/>
</dbReference>
<comment type="catalytic activity">
    <reaction evidence="8">
        <text>L-seryl-[protein] + ATP = O-phospho-L-seryl-[protein] + ADP + H(+)</text>
        <dbReference type="Rhea" id="RHEA:17989"/>
        <dbReference type="Rhea" id="RHEA-COMP:9863"/>
        <dbReference type="Rhea" id="RHEA-COMP:11604"/>
        <dbReference type="ChEBI" id="CHEBI:15378"/>
        <dbReference type="ChEBI" id="CHEBI:29999"/>
        <dbReference type="ChEBI" id="CHEBI:30616"/>
        <dbReference type="ChEBI" id="CHEBI:83421"/>
        <dbReference type="ChEBI" id="CHEBI:456216"/>
        <dbReference type="EC" id="2.7.11.1"/>
    </reaction>
</comment>
<protein>
    <submittedName>
        <fullName evidence="12">Protein kinase domain-containing protein</fullName>
    </submittedName>
</protein>
<evidence type="ECO:0000256" key="7">
    <source>
        <dbReference type="ARBA" id="ARBA00047899"/>
    </source>
</evidence>
<evidence type="ECO:0000313" key="12">
    <source>
        <dbReference type="WBParaSite" id="SBAD_0001275501-mRNA-1"/>
    </source>
</evidence>
<gene>
    <name evidence="10" type="ORF">SBAD_LOCUS12349</name>
</gene>
<keyword evidence="4" id="KW-0547">Nucleotide-binding</keyword>